<comment type="caution">
    <text evidence="2">The sequence shown here is derived from an EMBL/GenBank/DDBJ whole genome shotgun (WGS) entry which is preliminary data.</text>
</comment>
<reference evidence="3" key="1">
    <citation type="submission" date="2017-01" db="EMBL/GenBank/DDBJ databases">
        <title>Comparative genomics of anhydrobiosis in the tardigrade Hypsibius dujardini.</title>
        <authorList>
            <person name="Yoshida Y."/>
            <person name="Koutsovoulos G."/>
            <person name="Laetsch D."/>
            <person name="Stevens L."/>
            <person name="Kumar S."/>
            <person name="Horikawa D."/>
            <person name="Ishino K."/>
            <person name="Komine S."/>
            <person name="Tomita M."/>
            <person name="Blaxter M."/>
            <person name="Arakawa K."/>
        </authorList>
    </citation>
    <scope>NUCLEOTIDE SEQUENCE [LARGE SCALE GENOMIC DNA]</scope>
    <source>
        <strain evidence="3">Z151</strain>
    </source>
</reference>
<organism evidence="2 3">
    <name type="scientific">Hypsibius exemplaris</name>
    <name type="common">Freshwater tardigrade</name>
    <dbReference type="NCBI Taxonomy" id="2072580"/>
    <lineage>
        <taxon>Eukaryota</taxon>
        <taxon>Metazoa</taxon>
        <taxon>Ecdysozoa</taxon>
        <taxon>Tardigrada</taxon>
        <taxon>Eutardigrada</taxon>
        <taxon>Parachela</taxon>
        <taxon>Hypsibioidea</taxon>
        <taxon>Hypsibiidae</taxon>
        <taxon>Hypsibius</taxon>
    </lineage>
</organism>
<keyword evidence="3" id="KW-1185">Reference proteome</keyword>
<dbReference type="EMBL" id="MTYJ01000032">
    <property type="protein sequence ID" value="OQV20253.1"/>
    <property type="molecule type" value="Genomic_DNA"/>
</dbReference>
<protein>
    <submittedName>
        <fullName evidence="2">Uncharacterized protein</fullName>
    </submittedName>
</protein>
<gene>
    <name evidence="2" type="ORF">BV898_05805</name>
</gene>
<feature type="region of interest" description="Disordered" evidence="1">
    <location>
        <begin position="1"/>
        <end position="34"/>
    </location>
</feature>
<dbReference type="Proteomes" id="UP000192578">
    <property type="component" value="Unassembled WGS sequence"/>
</dbReference>
<dbReference type="OrthoDB" id="10587573at2759"/>
<dbReference type="AlphaFoldDB" id="A0A1W0WYJ3"/>
<evidence type="ECO:0000313" key="2">
    <source>
        <dbReference type="EMBL" id="OQV20253.1"/>
    </source>
</evidence>
<feature type="compositionally biased region" description="Basic and acidic residues" evidence="1">
    <location>
        <begin position="9"/>
        <end position="26"/>
    </location>
</feature>
<proteinExistence type="predicted"/>
<evidence type="ECO:0000256" key="1">
    <source>
        <dbReference type="SAM" id="MobiDB-lite"/>
    </source>
</evidence>
<evidence type="ECO:0000313" key="3">
    <source>
        <dbReference type="Proteomes" id="UP000192578"/>
    </source>
</evidence>
<sequence>MKRSSINRANRDKRPDSPRCLKRRESAGLSEVLQDEPELADVQEASTKCKDGSRNASRALLNKLGVPIRPADNTLGHFIMKYLNEIEANACAAHGNYAAATKPFDLHRLEPFAGSMNETPTDLMRACGGLFMELTSHLENLNEVRGREHTTLFKNCVEQRLKVSHNILTLHEFAKHAIEGRSSDLSSDLPYQERNLNLVVASPLEMPQRGGMFAKDDLIRNAAIYDRVENYQVVLAHKRRSMIQRTPDTEKLFSCLLQQSAIMALISASEELSRHNITYDGSSVADIAAKYDHLHTTLAKIEEAKSRPTTTRKTRI</sequence>
<accession>A0A1W0WYJ3</accession>
<name>A0A1W0WYJ3_HYPEX</name>